<name>A0A5C4R585_9RHOB</name>
<feature type="region of interest" description="Disordered" evidence="1">
    <location>
        <begin position="34"/>
        <end position="54"/>
    </location>
</feature>
<dbReference type="Gene3D" id="1.20.1260.10">
    <property type="match status" value="1"/>
</dbReference>
<gene>
    <name evidence="4" type="ORF">FHD67_12905</name>
</gene>
<comment type="caution">
    <text evidence="4">The sequence shown here is derived from an EMBL/GenBank/DDBJ whole genome shotgun (WGS) entry which is preliminary data.</text>
</comment>
<dbReference type="InterPro" id="IPR005183">
    <property type="entry name" value="DUF305_CopM-like"/>
</dbReference>
<keyword evidence="2" id="KW-0732">Signal</keyword>
<feature type="chain" id="PRO_5022763219" evidence="2">
    <location>
        <begin position="21"/>
        <end position="136"/>
    </location>
</feature>
<evidence type="ECO:0000313" key="4">
    <source>
        <dbReference type="EMBL" id="TNH38837.1"/>
    </source>
</evidence>
<sequence>MKTFVPILLTVLAMTTPSLAQQTMDHSAHGEMAQMDHSNHGDMDPSGAQPDDTPATTAYRAAMVDMHMNMDVEYTNDADVDFMRGMIPHHQGAIDMARIVLEHGSDPEVRALAEEVITAQEAEIKMMEAWLAEQDG</sequence>
<keyword evidence="5" id="KW-1185">Reference proteome</keyword>
<feature type="signal peptide" evidence="2">
    <location>
        <begin position="1"/>
        <end position="20"/>
    </location>
</feature>
<dbReference type="PANTHER" id="PTHR36933:SF1">
    <property type="entry name" value="SLL0788 PROTEIN"/>
    <property type="match status" value="1"/>
</dbReference>
<evidence type="ECO:0000256" key="1">
    <source>
        <dbReference type="SAM" id="MobiDB-lite"/>
    </source>
</evidence>
<proteinExistence type="predicted"/>
<organism evidence="4 5">
    <name type="scientific">Paracoccus haeundaensis</name>
    <dbReference type="NCBI Taxonomy" id="225362"/>
    <lineage>
        <taxon>Bacteria</taxon>
        <taxon>Pseudomonadati</taxon>
        <taxon>Pseudomonadota</taxon>
        <taxon>Alphaproteobacteria</taxon>
        <taxon>Rhodobacterales</taxon>
        <taxon>Paracoccaceae</taxon>
        <taxon>Paracoccus</taxon>
    </lineage>
</organism>
<feature type="domain" description="DUF305" evidence="3">
    <location>
        <begin position="30"/>
        <end position="131"/>
    </location>
</feature>
<protein>
    <submittedName>
        <fullName evidence="4">DUF305 domain-containing protein</fullName>
    </submittedName>
</protein>
<dbReference type="InterPro" id="IPR012347">
    <property type="entry name" value="Ferritin-like"/>
</dbReference>
<accession>A0A5C4R585</accession>
<evidence type="ECO:0000259" key="3">
    <source>
        <dbReference type="Pfam" id="PF03713"/>
    </source>
</evidence>
<dbReference type="Proteomes" id="UP000304880">
    <property type="component" value="Unassembled WGS sequence"/>
</dbReference>
<reference evidence="4 5" key="1">
    <citation type="submission" date="2019-06" db="EMBL/GenBank/DDBJ databases">
        <authorList>
            <person name="Li J."/>
        </authorList>
    </citation>
    <scope>NUCLEOTIDE SEQUENCE [LARGE SCALE GENOMIC DNA]</scope>
    <source>
        <strain evidence="4 5">CGMCC 1.8012</strain>
    </source>
</reference>
<evidence type="ECO:0000256" key="2">
    <source>
        <dbReference type="SAM" id="SignalP"/>
    </source>
</evidence>
<dbReference type="PANTHER" id="PTHR36933">
    <property type="entry name" value="SLL0788 PROTEIN"/>
    <property type="match status" value="1"/>
</dbReference>
<dbReference type="Pfam" id="PF03713">
    <property type="entry name" value="DUF305"/>
    <property type="match status" value="1"/>
</dbReference>
<dbReference type="EMBL" id="VDDC01000022">
    <property type="protein sequence ID" value="TNH38837.1"/>
    <property type="molecule type" value="Genomic_DNA"/>
</dbReference>
<evidence type="ECO:0000313" key="5">
    <source>
        <dbReference type="Proteomes" id="UP000304880"/>
    </source>
</evidence>
<dbReference type="AlphaFoldDB" id="A0A5C4R585"/>
<dbReference type="RefSeq" id="WP_139598910.1">
    <property type="nucleotide sequence ID" value="NZ_VDDC01000022.1"/>
</dbReference>